<organism evidence="2 3">
    <name type="scientific">Protopolystoma xenopodis</name>
    <dbReference type="NCBI Taxonomy" id="117903"/>
    <lineage>
        <taxon>Eukaryota</taxon>
        <taxon>Metazoa</taxon>
        <taxon>Spiralia</taxon>
        <taxon>Lophotrochozoa</taxon>
        <taxon>Platyhelminthes</taxon>
        <taxon>Monogenea</taxon>
        <taxon>Polyopisthocotylea</taxon>
        <taxon>Polystomatidea</taxon>
        <taxon>Polystomatidae</taxon>
        <taxon>Protopolystoma</taxon>
    </lineage>
</organism>
<dbReference type="EMBL" id="CAAALY010030276">
    <property type="protein sequence ID" value="VEL16891.1"/>
    <property type="molecule type" value="Genomic_DNA"/>
</dbReference>
<dbReference type="AlphaFoldDB" id="A0A3S5B9L3"/>
<evidence type="ECO:0000313" key="3">
    <source>
        <dbReference type="Proteomes" id="UP000784294"/>
    </source>
</evidence>
<feature type="compositionally biased region" description="Basic and acidic residues" evidence="1">
    <location>
        <begin position="55"/>
        <end position="68"/>
    </location>
</feature>
<comment type="caution">
    <text evidence="2">The sequence shown here is derived from an EMBL/GenBank/DDBJ whole genome shotgun (WGS) entry which is preliminary data.</text>
</comment>
<protein>
    <submittedName>
        <fullName evidence="2">Uncharacterized protein</fullName>
    </submittedName>
</protein>
<evidence type="ECO:0000313" key="2">
    <source>
        <dbReference type="EMBL" id="VEL16891.1"/>
    </source>
</evidence>
<proteinExistence type="predicted"/>
<name>A0A3S5B9L3_9PLAT</name>
<sequence length="112" mass="12531">MRFTGGLTCSLGLLSRRAESVQALLDTRRKRRLADIFSDNPSDCDKNNEQSLEPQAEKRRRFETTAKEDSPVQTFREWGQAAITVPGLAHLLGSLEEGIWASFLATEVSYSV</sequence>
<reference evidence="2" key="1">
    <citation type="submission" date="2018-11" db="EMBL/GenBank/DDBJ databases">
        <authorList>
            <consortium name="Pathogen Informatics"/>
        </authorList>
    </citation>
    <scope>NUCLEOTIDE SEQUENCE</scope>
</reference>
<accession>A0A3S5B9L3</accession>
<feature type="region of interest" description="Disordered" evidence="1">
    <location>
        <begin position="37"/>
        <end position="68"/>
    </location>
</feature>
<dbReference type="Proteomes" id="UP000784294">
    <property type="component" value="Unassembled WGS sequence"/>
</dbReference>
<evidence type="ECO:0000256" key="1">
    <source>
        <dbReference type="SAM" id="MobiDB-lite"/>
    </source>
</evidence>
<keyword evidence="3" id="KW-1185">Reference proteome</keyword>
<gene>
    <name evidence="2" type="ORF">PXEA_LOCUS10331</name>
</gene>